<feature type="compositionally biased region" description="Acidic residues" evidence="4">
    <location>
        <begin position="1257"/>
        <end position="1266"/>
    </location>
</feature>
<feature type="compositionally biased region" description="Polar residues" evidence="4">
    <location>
        <begin position="338"/>
        <end position="353"/>
    </location>
</feature>
<feature type="compositionally biased region" description="Polar residues" evidence="4">
    <location>
        <begin position="647"/>
        <end position="666"/>
    </location>
</feature>
<evidence type="ECO:0000256" key="1">
    <source>
        <dbReference type="ARBA" id="ARBA00004496"/>
    </source>
</evidence>
<accession>A0A6P7N733</accession>
<feature type="compositionally biased region" description="Polar residues" evidence="4">
    <location>
        <begin position="861"/>
        <end position="870"/>
    </location>
</feature>
<keyword evidence="6" id="KW-1185">Reference proteome</keyword>
<dbReference type="Pfam" id="PF07894">
    <property type="entry name" value="SACK1"/>
    <property type="match status" value="1"/>
</dbReference>
<feature type="compositionally biased region" description="Basic and acidic residues" evidence="4">
    <location>
        <begin position="873"/>
        <end position="891"/>
    </location>
</feature>
<feature type="compositionally biased region" description="Basic and acidic residues" evidence="4">
    <location>
        <begin position="1160"/>
        <end position="1187"/>
    </location>
</feature>
<feature type="domain" description="Scaffolding anchor of CK1" evidence="5">
    <location>
        <begin position="16"/>
        <end position="285"/>
    </location>
</feature>
<feature type="compositionally biased region" description="Basic and acidic residues" evidence="4">
    <location>
        <begin position="763"/>
        <end position="772"/>
    </location>
</feature>
<dbReference type="Gene3D" id="3.30.870.10">
    <property type="entry name" value="Endonuclease Chain A"/>
    <property type="match status" value="1"/>
</dbReference>
<dbReference type="FunFam" id="3.30.870.10:FF:000004">
    <property type="entry name" value="protein FAM83H isoform X2"/>
    <property type="match status" value="1"/>
</dbReference>
<proteinExistence type="inferred from homology"/>
<dbReference type="InterPro" id="IPR050944">
    <property type="entry name" value="FAM83"/>
</dbReference>
<protein>
    <submittedName>
        <fullName evidence="7">Mucin-5AC-like isoform X1</fullName>
    </submittedName>
</protein>
<feature type="compositionally biased region" description="Low complexity" evidence="4">
    <location>
        <begin position="1083"/>
        <end position="1098"/>
    </location>
</feature>
<feature type="compositionally biased region" description="Low complexity" evidence="4">
    <location>
        <begin position="1312"/>
        <end position="1321"/>
    </location>
</feature>
<feature type="compositionally biased region" description="Basic and acidic residues" evidence="4">
    <location>
        <begin position="1194"/>
        <end position="1207"/>
    </location>
</feature>
<evidence type="ECO:0000313" key="7">
    <source>
        <dbReference type="RefSeq" id="XP_029015311.1"/>
    </source>
</evidence>
<dbReference type="RefSeq" id="XP_029015311.1">
    <property type="nucleotide sequence ID" value="XM_029159478.3"/>
</dbReference>
<feature type="compositionally biased region" description="Polar residues" evidence="4">
    <location>
        <begin position="1291"/>
        <end position="1301"/>
    </location>
</feature>
<feature type="compositionally biased region" description="Polar residues" evidence="4">
    <location>
        <begin position="1329"/>
        <end position="1348"/>
    </location>
</feature>
<feature type="region of interest" description="Disordered" evidence="4">
    <location>
        <begin position="332"/>
        <end position="380"/>
    </location>
</feature>
<feature type="compositionally biased region" description="Low complexity" evidence="4">
    <location>
        <begin position="635"/>
        <end position="646"/>
    </location>
</feature>
<feature type="compositionally biased region" description="Basic and acidic residues" evidence="4">
    <location>
        <begin position="1407"/>
        <end position="1419"/>
    </location>
</feature>
<feature type="region of interest" description="Disordered" evidence="4">
    <location>
        <begin position="585"/>
        <end position="1465"/>
    </location>
</feature>
<evidence type="ECO:0000259" key="5">
    <source>
        <dbReference type="Pfam" id="PF07894"/>
    </source>
</evidence>
<comment type="similarity">
    <text evidence="2">Belongs to the FAM83 family.</text>
</comment>
<feature type="compositionally biased region" description="Polar residues" evidence="4">
    <location>
        <begin position="936"/>
        <end position="967"/>
    </location>
</feature>
<evidence type="ECO:0000313" key="6">
    <source>
        <dbReference type="Proteomes" id="UP000515150"/>
    </source>
</evidence>
<dbReference type="PANTHER" id="PTHR16181:SF29">
    <property type="entry name" value="PROTEIN FAM83A-RELATED"/>
    <property type="match status" value="1"/>
</dbReference>
<dbReference type="Proteomes" id="UP000515150">
    <property type="component" value="Chromosome 8"/>
</dbReference>
<dbReference type="InterPro" id="IPR012461">
    <property type="entry name" value="SACK1"/>
</dbReference>
<evidence type="ECO:0000256" key="2">
    <source>
        <dbReference type="ARBA" id="ARBA00006937"/>
    </source>
</evidence>
<feature type="region of interest" description="Disordered" evidence="4">
    <location>
        <begin position="455"/>
        <end position="569"/>
    </location>
</feature>
<feature type="compositionally biased region" description="Basic and acidic residues" evidence="4">
    <location>
        <begin position="977"/>
        <end position="1003"/>
    </location>
</feature>
<dbReference type="GO" id="GO:0019901">
    <property type="term" value="F:protein kinase binding"/>
    <property type="evidence" value="ECO:0007669"/>
    <property type="project" value="TreeGrafter"/>
</dbReference>
<feature type="compositionally biased region" description="Low complexity" evidence="4">
    <location>
        <begin position="842"/>
        <end position="853"/>
    </location>
</feature>
<feature type="compositionally biased region" description="Basic and acidic residues" evidence="4">
    <location>
        <begin position="1274"/>
        <end position="1284"/>
    </location>
</feature>
<dbReference type="GO" id="GO:0007165">
    <property type="term" value="P:signal transduction"/>
    <property type="evidence" value="ECO:0007669"/>
    <property type="project" value="TreeGrafter"/>
</dbReference>
<feature type="compositionally biased region" description="Basic and acidic residues" evidence="4">
    <location>
        <begin position="1066"/>
        <end position="1082"/>
    </location>
</feature>
<feature type="compositionally biased region" description="Low complexity" evidence="4">
    <location>
        <begin position="672"/>
        <end position="686"/>
    </location>
</feature>
<feature type="compositionally biased region" description="Polar residues" evidence="4">
    <location>
        <begin position="1014"/>
        <end position="1024"/>
    </location>
</feature>
<feature type="compositionally biased region" description="Polar residues" evidence="4">
    <location>
        <begin position="614"/>
        <end position="634"/>
    </location>
</feature>
<evidence type="ECO:0000256" key="3">
    <source>
        <dbReference type="ARBA" id="ARBA00022490"/>
    </source>
</evidence>
<dbReference type="KEGG" id="bspl:114860696"/>
<dbReference type="GO" id="GO:0005737">
    <property type="term" value="C:cytoplasm"/>
    <property type="evidence" value="ECO:0007669"/>
    <property type="project" value="UniProtKB-SubCell"/>
</dbReference>
<sequence length="1465" mass="159517">MALSQLQCLDDNHVNPRTHESKPDFLYCEDQRLALELLLRDGREAFAKFVEARGLRGFLSDPELETLVAAAEPYDPDSELFAGNAEDDEPPLSLHYWPELSDTSAPNMDLGWPDSDSYRGVTRTTVYTQPPLDGQAHVKEVVRKMIAQAQKMIAVVMDVFTDVDIFRDLLDAGFKKKVSVYVLLERTTLPHFLSMCRRANMHAGHLKNLRVRCTEGTEFCTRSCTKVKGRMGHRFMFIDGDKAASGSYSFTWMSSRLDRNILTVITGQAVEAFDRLFRILYVTSSFVDLRQVATEPEPEPEPLPQPVAVVLPSAALARKLHNPKYALVAAASTPPPAENNSPKEPSNPVNSKNPDVPESNKRRQKRASKEAVQDLPPLHPGLTDLEKACLIMYLPTWPEPDPPSDVIGFINIRDASKPTQVHLQRSEMFETSQAIRFSSPFHVPKEILPEVAKPRQLTAKPKQMLKPQPAQDNTKAGGSMPHSAAPAQVSAQPGDIKRDKEEVEATPASGKKSEPARDAAALTTDRPASHDASPHAAGHTPPETHNHQPLCNTHNVATNSPKPEPNQVDAGLNTQCVELRTQSLESNSIQSPHVQVCSNSSSNTQPHIKEITNSHRQAGLTQPQTSETSPNVQASTTYSHNTTSSTAGTQSDRSSSLSENTHNPVTTEVCGPSSSMVSPSTPTVHPSLPPPIPKPRTVQLVIKHDGTSDGKNLPEISVVRRTGKPESAEPLVVHRERDEANVEKSPPENKKETPPELQTSIRPQKETEHTGNPEETPQQKQRVTFQNTKDEEAGGLYDNEAETQAQSDGSITDPPKAGGGNIHEIQTEVDPKRLPQTDSEITSRTQTEQTATTLMDAETPEGTQTNSESVQVPKEKNETPHPSHPRAKEPPRMSPSKMNPQDTGPLETGSSVSASTHRPVSDSSSSQRDDVEENCPQESANHNDGNANMTQPHTDTNSVWTESQRPNPTKPRGGSHTPERPLRLHVCDSHVPDLRSPDSERGLRSLLRSPTPDGYTSCTSTPESRTGPRPFTPDLRTPTPDMSDGYMSLRDDSSTSEEYYECSDSVSHDPESDNHGTEEDRVVSTNTTPVPTTAASPACISNSSPATVLGTADRISSSSDLQSLPGPVSVSSSSVLEQEPKEGTKKKTVNVENGGGEDDEKGRNVAERRTERVSSGTERRGNEEAKKAANPLKQSRDLTEVVEKDKVSQPQAPKRKKALNKSASESLVDGEPIPGKSPTQGTDPKRLSSAGLQPDEVPPEAEEANEDTAARPGGVDKRDRDGQKLFHSLPKLSQSKQQETGCSPPSRPLRPPRLLSAARPSVTRLWGGHQSNLADSRLLSGSSQALDNASSRRRPTSGPGPPAPGAVGFTADQRHGRLYRSQQNLASLQEPAVQGRTRVGQAPNEPPQRKPGPEARGQDGARSPFTITLGRLYSLKGLKEKMSKPPAQGRRGSTSSPLQRHKSTS</sequence>
<comment type="subcellular location">
    <subcellularLocation>
        <location evidence="1">Cytoplasm</location>
    </subcellularLocation>
</comment>
<gene>
    <name evidence="7" type="primary">LOC114860696</name>
</gene>
<keyword evidence="3" id="KW-0963">Cytoplasm</keyword>
<reference evidence="7" key="1">
    <citation type="submission" date="2025-08" db="UniProtKB">
        <authorList>
            <consortium name="RefSeq"/>
        </authorList>
    </citation>
    <scope>IDENTIFICATION</scope>
</reference>
<feature type="compositionally biased region" description="Basic and acidic residues" evidence="4">
    <location>
        <begin position="825"/>
        <end position="835"/>
    </location>
</feature>
<dbReference type="InParanoid" id="A0A6P7N733"/>
<feature type="compositionally biased region" description="Polar residues" evidence="4">
    <location>
        <begin position="773"/>
        <end position="787"/>
    </location>
</feature>
<dbReference type="GeneID" id="114860696"/>
<dbReference type="OrthoDB" id="6103632at2759"/>
<dbReference type="SUPFAM" id="SSF56024">
    <property type="entry name" value="Phospholipase D/nuclease"/>
    <property type="match status" value="1"/>
</dbReference>
<name>A0A6P7N733_BETSP</name>
<dbReference type="PANTHER" id="PTHR16181">
    <property type="entry name" value="PROTEIN FAM83A-RELATED"/>
    <property type="match status" value="1"/>
</dbReference>
<feature type="compositionally biased region" description="Polar residues" evidence="4">
    <location>
        <begin position="547"/>
        <end position="561"/>
    </location>
</feature>
<evidence type="ECO:0000256" key="4">
    <source>
        <dbReference type="SAM" id="MobiDB-lite"/>
    </source>
</evidence>
<organism evidence="6 7">
    <name type="scientific">Betta splendens</name>
    <name type="common">Siamese fighting fish</name>
    <dbReference type="NCBI Taxonomy" id="158456"/>
    <lineage>
        <taxon>Eukaryota</taxon>
        <taxon>Metazoa</taxon>
        <taxon>Chordata</taxon>
        <taxon>Craniata</taxon>
        <taxon>Vertebrata</taxon>
        <taxon>Euteleostomi</taxon>
        <taxon>Actinopterygii</taxon>
        <taxon>Neopterygii</taxon>
        <taxon>Teleostei</taxon>
        <taxon>Neoteleostei</taxon>
        <taxon>Acanthomorphata</taxon>
        <taxon>Anabantaria</taxon>
        <taxon>Anabantiformes</taxon>
        <taxon>Anabantoidei</taxon>
        <taxon>Osphronemidae</taxon>
        <taxon>Betta</taxon>
    </lineage>
</organism>
<feature type="compositionally biased region" description="Basic and acidic residues" evidence="4">
    <location>
        <begin position="723"/>
        <end position="754"/>
    </location>
</feature>
<feature type="compositionally biased region" description="Polar residues" evidence="4">
    <location>
        <begin position="896"/>
        <end position="918"/>
    </location>
</feature>
<feature type="compositionally biased region" description="Polar residues" evidence="4">
    <location>
        <begin position="585"/>
        <end position="606"/>
    </location>
</feature>